<gene>
    <name evidence="2" type="ORF">ECU06_0960</name>
</gene>
<proteinExistence type="predicted"/>
<dbReference type="Gene3D" id="3.30.70.1230">
    <property type="entry name" value="Nucleotide cyclase"/>
    <property type="match status" value="1"/>
</dbReference>
<name>M1K9B8_ENCCN</name>
<reference evidence="2" key="1">
    <citation type="journal article" date="2013" name="Eukaryot. Cell">
        <title>Extremely Reduced Levels of Heterozygosity in the Vertebrate Pathogen Encephalitozoon cuniculi.</title>
        <authorList>
            <person name="Selman M."/>
            <person name="Sak B."/>
            <person name="Kvac M."/>
            <person name="Farinelli L."/>
            <person name="Weiss L.M."/>
            <person name="Corradi N."/>
        </authorList>
    </citation>
    <scope>NUCLEOTIDE SEQUENCE</scope>
</reference>
<dbReference type="VEuPathDB" id="MicrosporidiaDB:AEWD_060920"/>
<organism evidence="2">
    <name type="scientific">Encephalitozoon cuniculi</name>
    <name type="common">Microsporidian parasite</name>
    <dbReference type="NCBI Taxonomy" id="6035"/>
    <lineage>
        <taxon>Eukaryota</taxon>
        <taxon>Fungi</taxon>
        <taxon>Fungi incertae sedis</taxon>
        <taxon>Microsporidia</taxon>
        <taxon>Unikaryonidae</taxon>
        <taxon>Encephalitozoon</taxon>
    </lineage>
</organism>
<dbReference type="PANTHER" id="PTHR43081:SF1">
    <property type="entry name" value="ADENYLATE CYCLASE, TERMINAL-DIFFERENTIATION SPECIFIC"/>
    <property type="match status" value="1"/>
</dbReference>
<dbReference type="InterPro" id="IPR029787">
    <property type="entry name" value="Nucleotide_cyclase"/>
</dbReference>
<dbReference type="AlphaFoldDB" id="M1K9B8"/>
<dbReference type="GO" id="GO:0035556">
    <property type="term" value="P:intracellular signal transduction"/>
    <property type="evidence" value="ECO:0007669"/>
    <property type="project" value="InterPro"/>
</dbReference>
<evidence type="ECO:0000313" key="2">
    <source>
        <dbReference type="EMBL" id="AGE95720.1"/>
    </source>
</evidence>
<dbReference type="VEuPathDB" id="MicrosporidiaDB:ECU06_0960"/>
<sequence>MLRSSIVLVFELVVYAIKMHALMFVYTARLAVNPIWVLGSAFCGFKTGIIDGMRCMLILRDHGGESRKAEKSKQPKNAEDTFQGEFCYKKYASQSIHKKFLKSNLVIVITDITDSTNLWCCFPDAMYRTIEVYDEIARRLCKAHGGLEVRNEGDSFFLVFTDARNALDFSVEFYGEIKRISFGFGEAACSGEWEDNKESRLIPLKVRIAVNEGPVVLRHDESLEVYGDVVTRTLRMLDHSNGKICAPQSCLSGYSPPKKGFPFCIHK</sequence>
<dbReference type="InterPro" id="IPR050697">
    <property type="entry name" value="Adenylyl/Guanylyl_Cyclase_3/4"/>
</dbReference>
<dbReference type="VEuPathDB" id="MicrosporidiaDB:AEWQ_060890"/>
<dbReference type="SUPFAM" id="SSF55073">
    <property type="entry name" value="Nucleotide cyclase"/>
    <property type="match status" value="1"/>
</dbReference>
<dbReference type="PANTHER" id="PTHR43081">
    <property type="entry name" value="ADENYLATE CYCLASE, TERMINAL-DIFFERENTIATION SPECIFIC-RELATED"/>
    <property type="match status" value="1"/>
</dbReference>
<dbReference type="EMBL" id="KC513609">
    <property type="protein sequence ID" value="AGE95720.1"/>
    <property type="molecule type" value="Genomic_DNA"/>
</dbReference>
<dbReference type="InterPro" id="IPR001054">
    <property type="entry name" value="A/G_cyclase"/>
</dbReference>
<protein>
    <submittedName>
        <fullName evidence="2">Class 3 of adenyl cyclase</fullName>
    </submittedName>
</protein>
<dbReference type="GO" id="GO:0009190">
    <property type="term" value="P:cyclic nucleotide biosynthetic process"/>
    <property type="evidence" value="ECO:0007669"/>
    <property type="project" value="InterPro"/>
</dbReference>
<dbReference type="Pfam" id="PF00211">
    <property type="entry name" value="Guanylate_cyc"/>
    <property type="match status" value="1"/>
</dbReference>
<dbReference type="VEuPathDB" id="MicrosporidiaDB:AEWR_060900"/>
<evidence type="ECO:0000259" key="1">
    <source>
        <dbReference type="PROSITE" id="PS50125"/>
    </source>
</evidence>
<feature type="domain" description="Guanylate cyclase" evidence="1">
    <location>
        <begin position="106"/>
        <end position="237"/>
    </location>
</feature>
<dbReference type="VEuPathDB" id="MicrosporidiaDB:M970_060900"/>
<dbReference type="PROSITE" id="PS50125">
    <property type="entry name" value="GUANYLATE_CYCLASE_2"/>
    <property type="match status" value="1"/>
</dbReference>
<accession>M1K9B8</accession>